<name>W1NYT9_AMBTC</name>
<dbReference type="PROSITE" id="PS50097">
    <property type="entry name" value="BTB"/>
    <property type="match status" value="1"/>
</dbReference>
<sequence>MEERRVPMQMVDEVEQEMDENNDLTTGIIKSTVNTWRRVTTHRTDVTVRVKNRTFILHSRPLTSRSGYFKQRLQESNDINLDDTNITAETFDMVAKFCYGSDAIFTPENIAPLRCAAGILEMTEEYEVQNLLRRSEVYFTQAVAENKEAAEVILYKSLAMLPESETQAFLVSRCIEALLIPREIRWVYHRKREDMKEYPMEPWVVSARWVADMVKLPLDMFRGIMVSVQRCMSGSHDGVYRLIDAYLEEHAEMTLDEKSQLTGLLNCNFLSTEALVHTVKNPKMPLRFVIQALFAKQVKNRQLTGPNAMIFCQQSSTLGEILKRDTALREANHLKVSMDNTFSRIESLERDLFGLKKELEEAKREDLASGKSVSFRVVEEELNSFSREKREKESFGRGMMRKLKKAFAKTASENAREDVKEGGIGEFKQFFHHRNQSST</sequence>
<proteinExistence type="inferred from homology"/>
<dbReference type="InterPro" id="IPR027356">
    <property type="entry name" value="NPH3_dom"/>
</dbReference>
<dbReference type="GO" id="GO:0016567">
    <property type="term" value="P:protein ubiquitination"/>
    <property type="evidence" value="ECO:0007669"/>
    <property type="project" value="UniProtKB-UniPathway"/>
</dbReference>
<gene>
    <name evidence="6" type="ORF">AMTR_s00086p00040290</name>
</gene>
<keyword evidence="2" id="KW-0833">Ubl conjugation pathway</keyword>
<dbReference type="OrthoDB" id="407106at2759"/>
<protein>
    <recommendedName>
        <fullName evidence="8">BTB domain-containing protein</fullName>
    </recommendedName>
</protein>
<feature type="domain" description="NPH3" evidence="5">
    <location>
        <begin position="210"/>
        <end position="299"/>
    </location>
</feature>
<dbReference type="Gene3D" id="3.30.710.10">
    <property type="entry name" value="Potassium Channel Kv1.1, Chain A"/>
    <property type="match status" value="1"/>
</dbReference>
<evidence type="ECO:0000259" key="5">
    <source>
        <dbReference type="PROSITE" id="PS51649"/>
    </source>
</evidence>
<dbReference type="InterPro" id="IPR000210">
    <property type="entry name" value="BTB/POZ_dom"/>
</dbReference>
<comment type="similarity">
    <text evidence="3">Belongs to the NPH3 family.</text>
</comment>
<dbReference type="eggNOG" id="ENOG502QYIX">
    <property type="taxonomic scope" value="Eukaryota"/>
</dbReference>
<dbReference type="Pfam" id="PF00651">
    <property type="entry name" value="BTB"/>
    <property type="match status" value="1"/>
</dbReference>
<reference evidence="7" key="1">
    <citation type="journal article" date="2013" name="Science">
        <title>The Amborella genome and the evolution of flowering plants.</title>
        <authorList>
            <consortium name="Amborella Genome Project"/>
        </authorList>
    </citation>
    <scope>NUCLEOTIDE SEQUENCE [LARGE SCALE GENOMIC DNA]</scope>
</reference>
<keyword evidence="7" id="KW-1185">Reference proteome</keyword>
<dbReference type="InterPro" id="IPR043454">
    <property type="entry name" value="NPH3/RPT2-like"/>
</dbReference>
<evidence type="ECO:0000256" key="1">
    <source>
        <dbReference type="ARBA" id="ARBA00004906"/>
    </source>
</evidence>
<dbReference type="Pfam" id="PF03000">
    <property type="entry name" value="NPH3"/>
    <property type="match status" value="1"/>
</dbReference>
<comment type="pathway">
    <text evidence="1">Protein modification; protein ubiquitination.</text>
</comment>
<dbReference type="HOGENOM" id="CLU_022517_0_0_1"/>
<dbReference type="EMBL" id="KI394485">
    <property type="protein sequence ID" value="ERN02762.1"/>
    <property type="molecule type" value="Genomic_DNA"/>
</dbReference>
<organism evidence="6 7">
    <name type="scientific">Amborella trichopoda</name>
    <dbReference type="NCBI Taxonomy" id="13333"/>
    <lineage>
        <taxon>Eukaryota</taxon>
        <taxon>Viridiplantae</taxon>
        <taxon>Streptophyta</taxon>
        <taxon>Embryophyta</taxon>
        <taxon>Tracheophyta</taxon>
        <taxon>Spermatophyta</taxon>
        <taxon>Magnoliopsida</taxon>
        <taxon>Amborellales</taxon>
        <taxon>Amborellaceae</taxon>
        <taxon>Amborella</taxon>
    </lineage>
</organism>
<evidence type="ECO:0000313" key="6">
    <source>
        <dbReference type="EMBL" id="ERN02762.1"/>
    </source>
</evidence>
<dbReference type="PANTHER" id="PTHR32370">
    <property type="entry name" value="OS12G0117600 PROTEIN"/>
    <property type="match status" value="1"/>
</dbReference>
<dbReference type="Gramene" id="ERN02762">
    <property type="protein sequence ID" value="ERN02762"/>
    <property type="gene ID" value="AMTR_s00086p00040290"/>
</dbReference>
<evidence type="ECO:0000256" key="2">
    <source>
        <dbReference type="ARBA" id="ARBA00022786"/>
    </source>
</evidence>
<evidence type="ECO:0000259" key="4">
    <source>
        <dbReference type="PROSITE" id="PS50097"/>
    </source>
</evidence>
<accession>W1NYT9</accession>
<dbReference type="UniPathway" id="UPA00143"/>
<dbReference type="Proteomes" id="UP000017836">
    <property type="component" value="Unassembled WGS sequence"/>
</dbReference>
<evidence type="ECO:0008006" key="8">
    <source>
        <dbReference type="Google" id="ProtNLM"/>
    </source>
</evidence>
<dbReference type="SMART" id="SM00225">
    <property type="entry name" value="BTB"/>
    <property type="match status" value="1"/>
</dbReference>
<dbReference type="PROSITE" id="PS51649">
    <property type="entry name" value="NPH3"/>
    <property type="match status" value="1"/>
</dbReference>
<evidence type="ECO:0000313" key="7">
    <source>
        <dbReference type="Proteomes" id="UP000017836"/>
    </source>
</evidence>
<dbReference type="SUPFAM" id="SSF54695">
    <property type="entry name" value="POZ domain"/>
    <property type="match status" value="1"/>
</dbReference>
<feature type="domain" description="BTB" evidence="4">
    <location>
        <begin position="44"/>
        <end position="107"/>
    </location>
</feature>
<dbReference type="InterPro" id="IPR011333">
    <property type="entry name" value="SKP1/BTB/POZ_sf"/>
</dbReference>
<dbReference type="AlphaFoldDB" id="W1NYT9"/>
<dbReference type="OMA" id="CNYIDCS"/>
<evidence type="ECO:0000256" key="3">
    <source>
        <dbReference type="PROSITE-ProRule" id="PRU00982"/>
    </source>
</evidence>